<gene>
    <name evidence="11" type="ORF">Cfor_09557</name>
</gene>
<comment type="subcellular location">
    <subcellularLocation>
        <location evidence="1">Cytoplasm</location>
    </subcellularLocation>
</comment>
<protein>
    <recommendedName>
        <fullName evidence="10">Nanos-type domain-containing protein</fullName>
    </recommendedName>
</protein>
<dbReference type="InterPro" id="IPR024161">
    <property type="entry name" value="Znf_nanos-typ"/>
</dbReference>
<feature type="compositionally biased region" description="Polar residues" evidence="9">
    <location>
        <begin position="117"/>
        <end position="133"/>
    </location>
</feature>
<dbReference type="PROSITE" id="PS51522">
    <property type="entry name" value="ZF_NANOS"/>
    <property type="match status" value="1"/>
</dbReference>
<evidence type="ECO:0000256" key="4">
    <source>
        <dbReference type="ARBA" id="ARBA00022771"/>
    </source>
</evidence>
<dbReference type="GO" id="GO:0005737">
    <property type="term" value="C:cytoplasm"/>
    <property type="evidence" value="ECO:0007669"/>
    <property type="project" value="UniProtKB-SubCell"/>
</dbReference>
<evidence type="ECO:0000256" key="5">
    <source>
        <dbReference type="ARBA" id="ARBA00022833"/>
    </source>
</evidence>
<evidence type="ECO:0000256" key="3">
    <source>
        <dbReference type="ARBA" id="ARBA00022723"/>
    </source>
</evidence>
<dbReference type="Proteomes" id="UP000502823">
    <property type="component" value="Unassembled WGS sequence"/>
</dbReference>
<dbReference type="GO" id="GO:0008270">
    <property type="term" value="F:zinc ion binding"/>
    <property type="evidence" value="ECO:0007669"/>
    <property type="project" value="UniProtKB-KW"/>
</dbReference>
<feature type="compositionally biased region" description="Polar residues" evidence="9">
    <location>
        <begin position="78"/>
        <end position="87"/>
    </location>
</feature>
<feature type="compositionally biased region" description="Polar residues" evidence="9">
    <location>
        <begin position="154"/>
        <end position="166"/>
    </location>
</feature>
<evidence type="ECO:0000313" key="11">
    <source>
        <dbReference type="EMBL" id="GFG37495.1"/>
    </source>
</evidence>
<evidence type="ECO:0000313" key="12">
    <source>
        <dbReference type="Proteomes" id="UP000502823"/>
    </source>
</evidence>
<keyword evidence="2" id="KW-0963">Cytoplasm</keyword>
<dbReference type="InParanoid" id="A0A6L2Q402"/>
<feature type="region of interest" description="Disordered" evidence="9">
    <location>
        <begin position="78"/>
        <end position="133"/>
    </location>
</feature>
<name>A0A6L2Q402_COPFO</name>
<proteinExistence type="inferred from homology"/>
<dbReference type="GO" id="GO:0003723">
    <property type="term" value="F:RNA binding"/>
    <property type="evidence" value="ECO:0007669"/>
    <property type="project" value="UniProtKB-UniRule"/>
</dbReference>
<accession>A0A6L2Q402</accession>
<dbReference type="EMBL" id="BLKM01000702">
    <property type="protein sequence ID" value="GFG37495.1"/>
    <property type="molecule type" value="Genomic_DNA"/>
</dbReference>
<evidence type="ECO:0000256" key="2">
    <source>
        <dbReference type="ARBA" id="ARBA00022490"/>
    </source>
</evidence>
<feature type="domain" description="Nanos-type" evidence="10">
    <location>
        <begin position="205"/>
        <end position="260"/>
    </location>
</feature>
<keyword evidence="6 8" id="KW-0810">Translation regulation</keyword>
<keyword evidence="7 8" id="KW-0694">RNA-binding</keyword>
<dbReference type="AlphaFoldDB" id="A0A6L2Q402"/>
<comment type="similarity">
    <text evidence="8">Belongs to the nanos family.</text>
</comment>
<feature type="compositionally biased region" description="Low complexity" evidence="9">
    <location>
        <begin position="101"/>
        <end position="116"/>
    </location>
</feature>
<keyword evidence="3" id="KW-0479">Metal-binding</keyword>
<keyword evidence="5" id="KW-0862">Zinc</keyword>
<feature type="region of interest" description="Disordered" evidence="9">
    <location>
        <begin position="145"/>
        <end position="182"/>
    </location>
</feature>
<dbReference type="GO" id="GO:0006417">
    <property type="term" value="P:regulation of translation"/>
    <property type="evidence" value="ECO:0007669"/>
    <property type="project" value="UniProtKB-UniRule"/>
</dbReference>
<dbReference type="PANTHER" id="PTHR12887">
    <property type="entry name" value="NANOS PROTEIN"/>
    <property type="match status" value="1"/>
</dbReference>
<dbReference type="InterPro" id="IPR038129">
    <property type="entry name" value="Nanos_sf"/>
</dbReference>
<dbReference type="Pfam" id="PF05741">
    <property type="entry name" value="zf-nanos"/>
    <property type="match status" value="1"/>
</dbReference>
<evidence type="ECO:0000256" key="1">
    <source>
        <dbReference type="ARBA" id="ARBA00004496"/>
    </source>
</evidence>
<keyword evidence="4 8" id="KW-0863">Zinc-finger</keyword>
<evidence type="ECO:0000256" key="9">
    <source>
        <dbReference type="SAM" id="MobiDB-lite"/>
    </source>
</evidence>
<evidence type="ECO:0000256" key="8">
    <source>
        <dbReference type="PROSITE-ProRule" id="PRU00855"/>
    </source>
</evidence>
<sequence>MVNICCQHYYGMCFSQQQPPGLAPLSLQLEAASIMARDNCAPLQHTQLLPDQNTTTSVQPYRNTVLPEETLPSNTEKLYKSQTTPKTSSHKELPHTKFGAKEMSSSMKTSETTPPTAYSQVSATSNTSSTDNIRNGWKLMKHLSNTRQEEKQSLIDSNVSGTSGKNGNVHGGRSKKTNIVSGTSASGQLQKFSLLSLSREGGEQWCTFCAKNGETEGTVKSHKLYNSETNHIQCPILRAHRCEACNATGDFAHTRSYCPRICMQEGKIVSTALALKSTPRQANGKLRKSKAKNSRPN</sequence>
<evidence type="ECO:0000256" key="6">
    <source>
        <dbReference type="ARBA" id="ARBA00022845"/>
    </source>
</evidence>
<evidence type="ECO:0000256" key="7">
    <source>
        <dbReference type="ARBA" id="ARBA00022884"/>
    </source>
</evidence>
<organism evidence="11 12">
    <name type="scientific">Coptotermes formosanus</name>
    <name type="common">Formosan subterranean termite</name>
    <dbReference type="NCBI Taxonomy" id="36987"/>
    <lineage>
        <taxon>Eukaryota</taxon>
        <taxon>Metazoa</taxon>
        <taxon>Ecdysozoa</taxon>
        <taxon>Arthropoda</taxon>
        <taxon>Hexapoda</taxon>
        <taxon>Insecta</taxon>
        <taxon>Pterygota</taxon>
        <taxon>Neoptera</taxon>
        <taxon>Polyneoptera</taxon>
        <taxon>Dictyoptera</taxon>
        <taxon>Blattodea</taxon>
        <taxon>Blattoidea</taxon>
        <taxon>Termitoidae</taxon>
        <taxon>Rhinotermitidae</taxon>
        <taxon>Coptotermes</taxon>
    </lineage>
</organism>
<keyword evidence="12" id="KW-1185">Reference proteome</keyword>
<dbReference type="OrthoDB" id="5864971at2759"/>
<dbReference type="Gene3D" id="4.10.60.30">
    <property type="entry name" value="Nanos, RNA-binding domain"/>
    <property type="match status" value="1"/>
</dbReference>
<reference evidence="12" key="1">
    <citation type="submission" date="2020-01" db="EMBL/GenBank/DDBJ databases">
        <title>Draft genome sequence of the Termite Coptotermes fromosanus.</title>
        <authorList>
            <person name="Itakura S."/>
            <person name="Yosikawa Y."/>
            <person name="Umezawa K."/>
        </authorList>
    </citation>
    <scope>NUCLEOTIDE SEQUENCE [LARGE SCALE GENOMIC DNA]</scope>
</reference>
<dbReference type="InterPro" id="IPR008705">
    <property type="entry name" value="Nanos/Xcar2"/>
</dbReference>
<evidence type="ECO:0000259" key="10">
    <source>
        <dbReference type="PROSITE" id="PS51522"/>
    </source>
</evidence>
<comment type="caution">
    <text evidence="11">The sequence shown here is derived from an EMBL/GenBank/DDBJ whole genome shotgun (WGS) entry which is preliminary data.</text>
</comment>